<dbReference type="InterPro" id="IPR013083">
    <property type="entry name" value="Znf_RING/FYVE/PHD"/>
</dbReference>
<evidence type="ECO:0000256" key="13">
    <source>
        <dbReference type="PROSITE-ProRule" id="PRU00175"/>
    </source>
</evidence>
<comment type="pathway">
    <text evidence="3">Protein modification; protein ubiquitination.</text>
</comment>
<dbReference type="AlphaFoldDB" id="A0A443NLD4"/>
<gene>
    <name evidence="18" type="ORF">CKAN_00788300</name>
</gene>
<reference evidence="18 19" key="1">
    <citation type="journal article" date="2019" name="Nat. Plants">
        <title>Stout camphor tree genome fills gaps in understanding of flowering plant genome evolution.</title>
        <authorList>
            <person name="Chaw S.M."/>
            <person name="Liu Y.C."/>
            <person name="Wu Y.W."/>
            <person name="Wang H.Y."/>
            <person name="Lin C.I."/>
            <person name="Wu C.S."/>
            <person name="Ke H.M."/>
            <person name="Chang L.Y."/>
            <person name="Hsu C.Y."/>
            <person name="Yang H.T."/>
            <person name="Sudianto E."/>
            <person name="Hsu M.H."/>
            <person name="Wu K.P."/>
            <person name="Wang L.N."/>
            <person name="Leebens-Mack J.H."/>
            <person name="Tsai I.J."/>
        </authorList>
    </citation>
    <scope>NUCLEOTIDE SEQUENCE [LARGE SCALE GENOMIC DNA]</scope>
    <source>
        <strain evidence="19">cv. Chaw 1501</strain>
        <tissue evidence="18">Young leaves</tissue>
    </source>
</reference>
<dbReference type="EC" id="2.3.2.27" evidence="4"/>
<evidence type="ECO:0000256" key="2">
    <source>
        <dbReference type="ARBA" id="ARBA00004167"/>
    </source>
</evidence>
<dbReference type="Pfam" id="PF13639">
    <property type="entry name" value="zf-RING_2"/>
    <property type="match status" value="1"/>
</dbReference>
<dbReference type="STRING" id="337451.A0A443NLD4"/>
<dbReference type="PANTHER" id="PTHR46913:SF22">
    <property type="entry name" value="RING-TYPE E3 UBIQUITIN TRANSFERASE"/>
    <property type="match status" value="1"/>
</dbReference>
<dbReference type="PROSITE" id="PS50089">
    <property type="entry name" value="ZF_RING_2"/>
    <property type="match status" value="1"/>
</dbReference>
<comment type="subcellular location">
    <subcellularLocation>
        <location evidence="2">Membrane</location>
        <topology evidence="2">Single-pass membrane protein</topology>
    </subcellularLocation>
</comment>
<dbReference type="FunFam" id="3.30.40.10:FF:000187">
    <property type="entry name" value="E3 ubiquitin-protein ligase ATL6"/>
    <property type="match status" value="1"/>
</dbReference>
<feature type="domain" description="RING-type" evidence="17">
    <location>
        <begin position="119"/>
        <end position="161"/>
    </location>
</feature>
<protein>
    <recommendedName>
        <fullName evidence="4">RING-type E3 ubiquitin transferase</fullName>
        <ecNumber evidence="4">2.3.2.27</ecNumber>
    </recommendedName>
</protein>
<dbReference type="GO" id="GO:0016567">
    <property type="term" value="P:protein ubiquitination"/>
    <property type="evidence" value="ECO:0007669"/>
    <property type="project" value="UniProtKB-UniPathway"/>
</dbReference>
<evidence type="ECO:0000256" key="14">
    <source>
        <dbReference type="SAM" id="MobiDB-lite"/>
    </source>
</evidence>
<dbReference type="GO" id="GO:0061630">
    <property type="term" value="F:ubiquitin protein ligase activity"/>
    <property type="evidence" value="ECO:0007669"/>
    <property type="project" value="UniProtKB-EC"/>
</dbReference>
<feature type="chain" id="PRO_5019337350" description="RING-type E3 ubiquitin transferase" evidence="16">
    <location>
        <begin position="24"/>
        <end position="247"/>
    </location>
</feature>
<feature type="compositionally biased region" description="Polar residues" evidence="14">
    <location>
        <begin position="70"/>
        <end position="82"/>
    </location>
</feature>
<comment type="caution">
    <text evidence="18">The sequence shown here is derived from an EMBL/GenBank/DDBJ whole genome shotgun (WGS) entry which is preliminary data.</text>
</comment>
<dbReference type="Proteomes" id="UP000283530">
    <property type="component" value="Unassembled WGS sequence"/>
</dbReference>
<evidence type="ECO:0000256" key="8">
    <source>
        <dbReference type="ARBA" id="ARBA00022771"/>
    </source>
</evidence>
<evidence type="ECO:0000259" key="17">
    <source>
        <dbReference type="PROSITE" id="PS50089"/>
    </source>
</evidence>
<keyword evidence="7" id="KW-0479">Metal-binding</keyword>
<comment type="catalytic activity">
    <reaction evidence="1">
        <text>S-ubiquitinyl-[E2 ubiquitin-conjugating enzyme]-L-cysteine + [acceptor protein]-L-lysine = [E2 ubiquitin-conjugating enzyme]-L-cysteine + N(6)-ubiquitinyl-[acceptor protein]-L-lysine.</text>
        <dbReference type="EC" id="2.3.2.27"/>
    </reaction>
</comment>
<feature type="compositionally biased region" description="Low complexity" evidence="14">
    <location>
        <begin position="176"/>
        <end position="188"/>
    </location>
</feature>
<dbReference type="GO" id="GO:0016020">
    <property type="term" value="C:membrane"/>
    <property type="evidence" value="ECO:0007669"/>
    <property type="project" value="UniProtKB-SubCell"/>
</dbReference>
<feature type="compositionally biased region" description="Basic and acidic residues" evidence="14">
    <location>
        <begin position="83"/>
        <end position="92"/>
    </location>
</feature>
<evidence type="ECO:0000313" key="18">
    <source>
        <dbReference type="EMBL" id="RWR79313.1"/>
    </source>
</evidence>
<evidence type="ECO:0000256" key="4">
    <source>
        <dbReference type="ARBA" id="ARBA00012483"/>
    </source>
</evidence>
<dbReference type="InterPro" id="IPR001841">
    <property type="entry name" value="Znf_RING"/>
</dbReference>
<evidence type="ECO:0000256" key="6">
    <source>
        <dbReference type="ARBA" id="ARBA00022692"/>
    </source>
</evidence>
<dbReference type="OrthoDB" id="9984778at2759"/>
<keyword evidence="5" id="KW-0808">Transferase</keyword>
<dbReference type="SMART" id="SM00184">
    <property type="entry name" value="RING"/>
    <property type="match status" value="1"/>
</dbReference>
<evidence type="ECO:0000256" key="9">
    <source>
        <dbReference type="ARBA" id="ARBA00022786"/>
    </source>
</evidence>
<keyword evidence="9" id="KW-0833">Ubl conjugation pathway</keyword>
<dbReference type="SUPFAM" id="SSF57850">
    <property type="entry name" value="RING/U-box"/>
    <property type="match status" value="1"/>
</dbReference>
<evidence type="ECO:0000256" key="16">
    <source>
        <dbReference type="SAM" id="SignalP"/>
    </source>
</evidence>
<dbReference type="PANTHER" id="PTHR46913">
    <property type="entry name" value="RING-H2 FINGER PROTEIN ATL16"/>
    <property type="match status" value="1"/>
</dbReference>
<dbReference type="UniPathway" id="UPA00143"/>
<feature type="signal peptide" evidence="16">
    <location>
        <begin position="1"/>
        <end position="23"/>
    </location>
</feature>
<keyword evidence="12 15" id="KW-0472">Membrane</keyword>
<keyword evidence="16" id="KW-0732">Signal</keyword>
<dbReference type="InterPro" id="IPR044600">
    <property type="entry name" value="ATL1/ATL16-like"/>
</dbReference>
<dbReference type="GO" id="GO:0008270">
    <property type="term" value="F:zinc ion binding"/>
    <property type="evidence" value="ECO:0007669"/>
    <property type="project" value="UniProtKB-KW"/>
</dbReference>
<keyword evidence="6 15" id="KW-0812">Transmembrane</keyword>
<keyword evidence="11 15" id="KW-1133">Transmembrane helix</keyword>
<evidence type="ECO:0000256" key="1">
    <source>
        <dbReference type="ARBA" id="ARBA00000900"/>
    </source>
</evidence>
<feature type="region of interest" description="Disordered" evidence="14">
    <location>
        <begin position="171"/>
        <end position="218"/>
    </location>
</feature>
<dbReference type="Gene3D" id="3.30.40.10">
    <property type="entry name" value="Zinc/RING finger domain, C3HC4 (zinc finger)"/>
    <property type="match status" value="1"/>
</dbReference>
<keyword evidence="19" id="KW-1185">Reference proteome</keyword>
<proteinExistence type="predicted"/>
<feature type="region of interest" description="Disordered" evidence="14">
    <location>
        <begin position="70"/>
        <end position="92"/>
    </location>
</feature>
<sequence>MTLKYCVLFPTALLTAIFPLASSRPPPPPPHPPQLSYRDTSILSFLACAVLLAIFFSIIAKYCCNRNTSRRSPAPTISITHQDQTRRDDRSVGLEESVINSITVCKYKRGGGLFEGAECSICLNEFHEDENLRLLPNCVHGFHLPCIDTWLKSNVNCPLCRTNVMSNPLSSVWRNSSSSSSSSSSGSGEEPQNHIGLEINGRDGVGGNQSELGADEMANDDDIQLVRVSVTVDSTVASMIPKEVASN</sequence>
<evidence type="ECO:0000313" key="19">
    <source>
        <dbReference type="Proteomes" id="UP000283530"/>
    </source>
</evidence>
<organism evidence="18 19">
    <name type="scientific">Cinnamomum micranthum f. kanehirae</name>
    <dbReference type="NCBI Taxonomy" id="337451"/>
    <lineage>
        <taxon>Eukaryota</taxon>
        <taxon>Viridiplantae</taxon>
        <taxon>Streptophyta</taxon>
        <taxon>Embryophyta</taxon>
        <taxon>Tracheophyta</taxon>
        <taxon>Spermatophyta</taxon>
        <taxon>Magnoliopsida</taxon>
        <taxon>Magnoliidae</taxon>
        <taxon>Laurales</taxon>
        <taxon>Lauraceae</taxon>
        <taxon>Cinnamomum</taxon>
    </lineage>
</organism>
<evidence type="ECO:0000256" key="10">
    <source>
        <dbReference type="ARBA" id="ARBA00022833"/>
    </source>
</evidence>
<evidence type="ECO:0000256" key="3">
    <source>
        <dbReference type="ARBA" id="ARBA00004906"/>
    </source>
</evidence>
<accession>A0A443NLD4</accession>
<keyword evidence="10" id="KW-0862">Zinc</keyword>
<name>A0A443NLD4_9MAGN</name>
<keyword evidence="8 13" id="KW-0863">Zinc-finger</keyword>
<evidence type="ECO:0000256" key="11">
    <source>
        <dbReference type="ARBA" id="ARBA00022989"/>
    </source>
</evidence>
<evidence type="ECO:0000256" key="12">
    <source>
        <dbReference type="ARBA" id="ARBA00023136"/>
    </source>
</evidence>
<feature type="transmembrane region" description="Helical" evidence="15">
    <location>
        <begin position="42"/>
        <end position="64"/>
    </location>
</feature>
<evidence type="ECO:0000256" key="5">
    <source>
        <dbReference type="ARBA" id="ARBA00022679"/>
    </source>
</evidence>
<evidence type="ECO:0000256" key="7">
    <source>
        <dbReference type="ARBA" id="ARBA00022723"/>
    </source>
</evidence>
<evidence type="ECO:0000256" key="15">
    <source>
        <dbReference type="SAM" id="Phobius"/>
    </source>
</evidence>
<dbReference type="EMBL" id="QPKB01000003">
    <property type="protein sequence ID" value="RWR79313.1"/>
    <property type="molecule type" value="Genomic_DNA"/>
</dbReference>